<dbReference type="CDD" id="cd05262">
    <property type="entry name" value="SDR_a7"/>
    <property type="match status" value="1"/>
</dbReference>
<dbReference type="InterPro" id="IPR051783">
    <property type="entry name" value="NAD(P)-dependent_oxidoreduct"/>
</dbReference>
<reference evidence="3 4" key="1">
    <citation type="submission" date="2019-04" db="EMBL/GenBank/DDBJ databases">
        <authorList>
            <person name="Jiang L."/>
        </authorList>
    </citation>
    <scope>NUCLEOTIDE SEQUENCE [LARGE SCALE GENOMIC DNA]</scope>
    <source>
        <strain evidence="3 4">YIM 131853</strain>
    </source>
</reference>
<dbReference type="Proteomes" id="UP000309133">
    <property type="component" value="Unassembled WGS sequence"/>
</dbReference>
<dbReference type="Gene3D" id="3.40.50.720">
    <property type="entry name" value="NAD(P)-binding Rossmann-like Domain"/>
    <property type="match status" value="1"/>
</dbReference>
<feature type="region of interest" description="Disordered" evidence="1">
    <location>
        <begin position="116"/>
        <end position="140"/>
    </location>
</feature>
<comment type="caution">
    <text evidence="3">The sequence shown here is derived from an EMBL/GenBank/DDBJ whole genome shotgun (WGS) entry which is preliminary data.</text>
</comment>
<dbReference type="AlphaFoldDB" id="A0A4S4FST9"/>
<dbReference type="PANTHER" id="PTHR48079">
    <property type="entry name" value="PROTEIN YEEZ"/>
    <property type="match status" value="1"/>
</dbReference>
<keyword evidence="4" id="KW-1185">Reference proteome</keyword>
<dbReference type="RefSeq" id="WP_136426160.1">
    <property type="nucleotide sequence ID" value="NZ_SSSM01000001.1"/>
</dbReference>
<name>A0A4S4FST9_9MICO</name>
<dbReference type="SUPFAM" id="SSF51735">
    <property type="entry name" value="NAD(P)-binding Rossmann-fold domains"/>
    <property type="match status" value="1"/>
</dbReference>
<dbReference type="InterPro" id="IPR001509">
    <property type="entry name" value="Epimerase_deHydtase"/>
</dbReference>
<protein>
    <submittedName>
        <fullName evidence="3">SDR family oxidoreductase</fullName>
    </submittedName>
</protein>
<gene>
    <name evidence="3" type="ORF">E6C64_03240</name>
</gene>
<evidence type="ECO:0000313" key="3">
    <source>
        <dbReference type="EMBL" id="THG33378.1"/>
    </source>
</evidence>
<proteinExistence type="predicted"/>
<organism evidence="3 4">
    <name type="scientific">Naasia lichenicola</name>
    <dbReference type="NCBI Taxonomy" id="2565933"/>
    <lineage>
        <taxon>Bacteria</taxon>
        <taxon>Bacillati</taxon>
        <taxon>Actinomycetota</taxon>
        <taxon>Actinomycetes</taxon>
        <taxon>Micrococcales</taxon>
        <taxon>Microbacteriaceae</taxon>
        <taxon>Naasia</taxon>
    </lineage>
</organism>
<accession>A0A4S4FST9</accession>
<evidence type="ECO:0000259" key="2">
    <source>
        <dbReference type="Pfam" id="PF01370"/>
    </source>
</evidence>
<dbReference type="PANTHER" id="PTHR48079:SF6">
    <property type="entry name" value="NAD(P)-BINDING DOMAIN-CONTAINING PROTEIN-RELATED"/>
    <property type="match status" value="1"/>
</dbReference>
<dbReference type="GO" id="GO:0004029">
    <property type="term" value="F:aldehyde dehydrogenase (NAD+) activity"/>
    <property type="evidence" value="ECO:0007669"/>
    <property type="project" value="TreeGrafter"/>
</dbReference>
<dbReference type="Pfam" id="PF01370">
    <property type="entry name" value="Epimerase"/>
    <property type="match status" value="1"/>
</dbReference>
<dbReference type="EMBL" id="SSSM01000001">
    <property type="protein sequence ID" value="THG33378.1"/>
    <property type="molecule type" value="Genomic_DNA"/>
</dbReference>
<feature type="domain" description="NAD-dependent epimerase/dehydratase" evidence="2">
    <location>
        <begin position="3"/>
        <end position="213"/>
    </location>
</feature>
<dbReference type="GO" id="GO:0005737">
    <property type="term" value="C:cytoplasm"/>
    <property type="evidence" value="ECO:0007669"/>
    <property type="project" value="TreeGrafter"/>
</dbReference>
<evidence type="ECO:0000313" key="4">
    <source>
        <dbReference type="Proteomes" id="UP000309133"/>
    </source>
</evidence>
<sequence length="297" mass="30710">MRVFVTGASGWVGAATVPHLQAAGHTVTGLARSDSSASALRAAGVEPIRGSLDDTHGLAKAAAESDGVLHLAFMHDFSDYAASGRAEHAAVTAMLEALEGSDRPFLLASGIAGLTRGRAATEQDRSPARGPESPRGGSENLALDYAERGVRTVSLRFAPTVHGEGDHGFMATLAGIARETGVAGYIGDGSNRWAAAARDDIGRMNALALESARPGTAMHGVAEEGIPTREIAEALGRALGVPTRSIPAQDAEAHFGWMSRFLGGDLVASSSQTQRLLGWKPNGPSLFGDIEAGFYTP</sequence>
<dbReference type="OrthoDB" id="9787292at2"/>
<evidence type="ECO:0000256" key="1">
    <source>
        <dbReference type="SAM" id="MobiDB-lite"/>
    </source>
</evidence>
<dbReference type="InterPro" id="IPR036291">
    <property type="entry name" value="NAD(P)-bd_dom_sf"/>
</dbReference>